<evidence type="ECO:0000313" key="3">
    <source>
        <dbReference type="Proteomes" id="UP000318709"/>
    </source>
</evidence>
<keyword evidence="3" id="KW-1185">Reference proteome</keyword>
<dbReference type="AlphaFoldDB" id="A0A4Y6UAY5"/>
<proteinExistence type="predicted"/>
<protein>
    <submittedName>
        <fullName evidence="2">DUF2272 domain-containing protein</fullName>
    </submittedName>
</protein>
<dbReference type="InterPro" id="IPR019262">
    <property type="entry name" value="DUF2272"/>
</dbReference>
<feature type="domain" description="DUF2272" evidence="1">
    <location>
        <begin position="123"/>
        <end position="313"/>
    </location>
</feature>
<accession>A0A4Y6UAY5</accession>
<dbReference type="Pfam" id="PF10030">
    <property type="entry name" value="DUF2272"/>
    <property type="match status" value="1"/>
</dbReference>
<evidence type="ECO:0000313" key="2">
    <source>
        <dbReference type="EMBL" id="QDH13738.1"/>
    </source>
</evidence>
<dbReference type="OrthoDB" id="8836344at2"/>
<dbReference type="Proteomes" id="UP000318709">
    <property type="component" value="Chromosome"/>
</dbReference>
<organism evidence="2 3">
    <name type="scientific">Formicincola oecophyllae</name>
    <dbReference type="NCBI Taxonomy" id="2558361"/>
    <lineage>
        <taxon>Bacteria</taxon>
        <taxon>Pseudomonadati</taxon>
        <taxon>Pseudomonadota</taxon>
        <taxon>Alphaproteobacteria</taxon>
        <taxon>Acetobacterales</taxon>
        <taxon>Acetobacteraceae</taxon>
        <taxon>Formicincola</taxon>
    </lineage>
</organism>
<dbReference type="RefSeq" id="WP_141443446.1">
    <property type="nucleotide sequence ID" value="NZ_CP038231.1"/>
</dbReference>
<dbReference type="KEGG" id="swf:E3E12_05555"/>
<dbReference type="EMBL" id="CP038231">
    <property type="protein sequence ID" value="QDH13738.1"/>
    <property type="molecule type" value="Genomic_DNA"/>
</dbReference>
<gene>
    <name evidence="2" type="ORF">E3E12_05555</name>
</gene>
<reference evidence="2 3" key="1">
    <citation type="submission" date="2019-03" db="EMBL/GenBank/DDBJ databases">
        <title>The complete genome sequence of Swingsia_sp. F3b2 LMG30590(T).</title>
        <authorList>
            <person name="Chua K.-O."/>
            <person name="Chan K.-G."/>
            <person name="See-Too W.-S."/>
        </authorList>
    </citation>
    <scope>NUCLEOTIDE SEQUENCE [LARGE SCALE GENOMIC DNA]</scope>
    <source>
        <strain evidence="2 3">F3b2</strain>
    </source>
</reference>
<name>A0A4Y6UAY5_9PROT</name>
<evidence type="ECO:0000259" key="1">
    <source>
        <dbReference type="Pfam" id="PF10030"/>
    </source>
</evidence>
<sequence length="327" mass="34733">MRSYALQPQQAAPSSAFAWSRPLGQTSALVGLLCCASLLGLGGCANTAATTNADGTPATGAYSHDSDAVPPFARPNTSGFPVTYNRADTVAIALREWRLWGAPVADADPHSRPDPRTSTLKPERLPGLWQRVGEYWWTGMAGQEPVDAWTGRTDNAGQMFQAVRDGNFAWSAAFISYVMRIAGADSRFPYAPNHAAYIDIAAENAQQGQRGLTAHQPGAYAPQLGDLLCTGRSSGAAMTWDRLPAHRSYPAHCGIVVAVNQQGAPFGHQISIIGGNVDDSVALTHVPVDSQGQVSSPSNGASYDRRYPWLAILSPDYDASSDPTAGY</sequence>